<gene>
    <name evidence="2" type="ORF">LJ657_03765</name>
</gene>
<proteinExistence type="predicted"/>
<name>A0A9Q3VKP1_9ACTN</name>
<organism evidence="2 3">
    <name type="scientific">Streptomyces guryensis</name>
    <dbReference type="NCBI Taxonomy" id="2886947"/>
    <lineage>
        <taxon>Bacteria</taxon>
        <taxon>Bacillati</taxon>
        <taxon>Actinomycetota</taxon>
        <taxon>Actinomycetes</taxon>
        <taxon>Kitasatosporales</taxon>
        <taxon>Streptomycetaceae</taxon>
        <taxon>Streptomyces</taxon>
    </lineage>
</organism>
<dbReference type="Proteomes" id="UP001108029">
    <property type="component" value="Unassembled WGS sequence"/>
</dbReference>
<comment type="caution">
    <text evidence="2">The sequence shown here is derived from an EMBL/GenBank/DDBJ whole genome shotgun (WGS) entry which is preliminary data.</text>
</comment>
<evidence type="ECO:0000256" key="1">
    <source>
        <dbReference type="SAM" id="Coils"/>
    </source>
</evidence>
<evidence type="ECO:0000313" key="2">
    <source>
        <dbReference type="EMBL" id="MCD9872796.1"/>
    </source>
</evidence>
<accession>A0A9Q3VKP1</accession>
<dbReference type="SUPFAM" id="SSF52540">
    <property type="entry name" value="P-loop containing nucleoside triphosphate hydrolases"/>
    <property type="match status" value="1"/>
</dbReference>
<sequence length="1049" mass="114248">MTIPTGPDSQLSTGIIGSRQLVAVQTFAIARLTSDPVALIPGTFIAVTGRGPKDSNESGKTSFLAAVALLLGDPEWQITSNGTANTVNLLFEPVIAGASTQLVDAADRGYIAGVFAESDGSRPHSVWLQISNDSPHVQVRHNPGVHLLTDGTDDERHRAAPAFYQQLGVEAVGSSEYANQLYGRSPKVLAYVASRGQVRSRPSLLKLEAGTYSPDHIGDALITLSGRSSLLEHDKGQRKALEDKRAKYAKALQRHEEALAREDTMLREAEARDELRRKIGSAVADRRAALARTLLDETARLRSAEVLLPQTAATLKTTTDLLGHLEAQKTAASNLTGLERARETAEQTKEQCLTDLTNAQTEERHLVEELTKAQKTLDEARNLSATHPGETAAALQEQLTLLAQQTAEAEINCGIAQRDARHYADQLRKAEQGQAGLVGEVLNALAAEEDIAGVGLLDQIDLDDQTRDRWEAALHPWRHAVCVAHSDLPIALKALAALPGAVLITEDPERTVTATSPTGDEIPWPEGIRSAPEPARGFLHALAAQTQWTQQPPHSSVGALGVHIVGSFPNPTVGRAALCAHLRARHDEALLSQQKAQNLLAHLARRITLTEAELKRALAFEALPQLLKDHREATDRLTHRRSTLPQVAALLEEAVDAWAMAKAALSGRKQRIEELERRIQETNVTLQNCDAERREQEAVIERHGADTAAADRGLDAEAARTLLNWPADWLPMQYTQLLTEAPLPPAAPHGEQPRERRSAAQLHMAANATVDGCMVALSLRAGTSGYPTVGLAHASRLDDADPGMKADAALQALSEWLTDNEAADADIYTTVEKVRAERLEENVFISRSVETLAEELRHTQEVITQRVAGALDNITTALDQLNRDAGLFGADLHYQIDPPTDTDHSWRCSVTPRWRRNPNGPMLAYDTVTNTAQEKLFSIHLVLAALLAAPHAQGRVLVLDELGDSLGQEHRREVLSAITKVATAHSITVLGTCQDTLMRDVAPVCGQILYFQYPSKSDYLNRPTRMFGYDAQAGRVELTAEQLTRRLAR</sequence>
<keyword evidence="3" id="KW-1185">Reference proteome</keyword>
<evidence type="ECO:0008006" key="4">
    <source>
        <dbReference type="Google" id="ProtNLM"/>
    </source>
</evidence>
<reference evidence="2" key="1">
    <citation type="submission" date="2021-12" db="EMBL/GenBank/DDBJ databases">
        <authorList>
            <person name="Lee J.-H."/>
            <person name="Kim S.-B."/>
        </authorList>
    </citation>
    <scope>NUCLEOTIDE SEQUENCE</scope>
    <source>
        <strain evidence="2">NR30</strain>
    </source>
</reference>
<protein>
    <recommendedName>
        <fullName evidence="4">Chromosome segregation ATPase</fullName>
    </recommendedName>
</protein>
<dbReference type="RefSeq" id="WP_232646728.1">
    <property type="nucleotide sequence ID" value="NZ_JAJSBI010000001.1"/>
</dbReference>
<dbReference type="EMBL" id="JAJSBI010000001">
    <property type="protein sequence ID" value="MCD9872796.1"/>
    <property type="molecule type" value="Genomic_DNA"/>
</dbReference>
<dbReference type="InterPro" id="IPR027417">
    <property type="entry name" value="P-loop_NTPase"/>
</dbReference>
<keyword evidence="1" id="KW-0175">Coiled coil</keyword>
<feature type="coiled-coil region" evidence="1">
    <location>
        <begin position="238"/>
        <end position="272"/>
    </location>
</feature>
<evidence type="ECO:0000313" key="3">
    <source>
        <dbReference type="Proteomes" id="UP001108029"/>
    </source>
</evidence>
<dbReference type="AlphaFoldDB" id="A0A9Q3VKP1"/>
<feature type="coiled-coil region" evidence="1">
    <location>
        <begin position="665"/>
        <end position="692"/>
    </location>
</feature>
<feature type="coiled-coil region" evidence="1">
    <location>
        <begin position="342"/>
        <end position="412"/>
    </location>
</feature>